<evidence type="ECO:0000313" key="2">
    <source>
        <dbReference type="Proteomes" id="UP000184295"/>
    </source>
</evidence>
<accession>A0A1M4YMJ6</accession>
<dbReference type="Proteomes" id="UP000184295">
    <property type="component" value="Unassembled WGS sequence"/>
</dbReference>
<proteinExistence type="predicted"/>
<dbReference type="EMBL" id="FQUL01000082">
    <property type="protein sequence ID" value="SHF06722.1"/>
    <property type="molecule type" value="Genomic_DNA"/>
</dbReference>
<dbReference type="AlphaFoldDB" id="A0A1M4YMJ6"/>
<reference evidence="2" key="1">
    <citation type="submission" date="2016-11" db="EMBL/GenBank/DDBJ databases">
        <authorList>
            <person name="Varghese N."/>
            <person name="Submissions S."/>
        </authorList>
    </citation>
    <scope>NUCLEOTIDE SEQUENCE [LARGE SCALE GENOMIC DNA]</scope>
    <source>
        <strain evidence="2">DSM 19514</strain>
    </source>
</reference>
<sequence>LGKLFDHQLFGVSLGFHGVFLHIYFGGKTHILGGLVFGELLR</sequence>
<name>A0A1M4YMJ6_9ACTN</name>
<evidence type="ECO:0000313" key="1">
    <source>
        <dbReference type="EMBL" id="SHF06722.1"/>
    </source>
</evidence>
<organism evidence="1 2">
    <name type="scientific">Ferrithrix thermotolerans DSM 19514</name>
    <dbReference type="NCBI Taxonomy" id="1121881"/>
    <lineage>
        <taxon>Bacteria</taxon>
        <taxon>Bacillati</taxon>
        <taxon>Actinomycetota</taxon>
        <taxon>Acidimicrobiia</taxon>
        <taxon>Acidimicrobiales</taxon>
        <taxon>Acidimicrobiaceae</taxon>
        <taxon>Ferrithrix</taxon>
    </lineage>
</organism>
<feature type="non-terminal residue" evidence="1">
    <location>
        <position position="1"/>
    </location>
</feature>
<protein>
    <submittedName>
        <fullName evidence="1">Uncharacterized protein</fullName>
    </submittedName>
</protein>
<keyword evidence="2" id="KW-1185">Reference proteome</keyword>
<gene>
    <name evidence="1" type="ORF">SAMN02745225_02366</name>
</gene>